<dbReference type="Proteomes" id="UP000178894">
    <property type="component" value="Unassembled WGS sequence"/>
</dbReference>
<feature type="site" description="Interaction with substrate tRNA" evidence="10">
    <location>
        <position position="96"/>
    </location>
</feature>
<feature type="binding site" evidence="10">
    <location>
        <begin position="14"/>
        <end position="19"/>
    </location>
    <ligand>
        <name>substrate</name>
    </ligand>
</feature>
<reference evidence="14 15" key="1">
    <citation type="journal article" date="2016" name="Nat. Commun.">
        <title>Thousands of microbial genomes shed light on interconnected biogeochemical processes in an aquifer system.</title>
        <authorList>
            <person name="Anantharaman K."/>
            <person name="Brown C.T."/>
            <person name="Hug L.A."/>
            <person name="Sharon I."/>
            <person name="Castelle C.J."/>
            <person name="Probst A.J."/>
            <person name="Thomas B.C."/>
            <person name="Singh A."/>
            <person name="Wilkins M.J."/>
            <person name="Karaoz U."/>
            <person name="Brodie E.L."/>
            <person name="Williams K.H."/>
            <person name="Hubbard S.S."/>
            <person name="Banfield J.F."/>
        </authorList>
    </citation>
    <scope>NUCLEOTIDE SEQUENCE [LARGE SCALE GENOMIC DNA]</scope>
</reference>
<dbReference type="HAMAP" id="MF_00185">
    <property type="entry name" value="IPP_trans"/>
    <property type="match status" value="1"/>
</dbReference>
<dbReference type="Gene3D" id="3.40.50.300">
    <property type="entry name" value="P-loop containing nucleotide triphosphate hydrolases"/>
    <property type="match status" value="1"/>
</dbReference>
<evidence type="ECO:0000256" key="7">
    <source>
        <dbReference type="ARBA" id="ARBA00022840"/>
    </source>
</evidence>
<comment type="catalytic activity">
    <reaction evidence="9 10 11">
        <text>adenosine(37) in tRNA + dimethylallyl diphosphate = N(6)-dimethylallyladenosine(37) in tRNA + diphosphate</text>
        <dbReference type="Rhea" id="RHEA:26482"/>
        <dbReference type="Rhea" id="RHEA-COMP:10162"/>
        <dbReference type="Rhea" id="RHEA-COMP:10375"/>
        <dbReference type="ChEBI" id="CHEBI:33019"/>
        <dbReference type="ChEBI" id="CHEBI:57623"/>
        <dbReference type="ChEBI" id="CHEBI:74411"/>
        <dbReference type="ChEBI" id="CHEBI:74415"/>
        <dbReference type="EC" id="2.5.1.75"/>
    </reaction>
</comment>
<keyword evidence="5 10" id="KW-0819">tRNA processing</keyword>
<comment type="caution">
    <text evidence="14">The sequence shown here is derived from an EMBL/GenBank/DDBJ whole genome shotgun (WGS) entry which is preliminary data.</text>
</comment>
<evidence type="ECO:0000256" key="9">
    <source>
        <dbReference type="ARBA" id="ARBA00049563"/>
    </source>
</evidence>
<protein>
    <recommendedName>
        <fullName evidence="10">tRNA dimethylallyltransferase</fullName>
        <ecNumber evidence="10">2.5.1.75</ecNumber>
    </recommendedName>
    <alternativeName>
        <fullName evidence="10">Dimethylallyl diphosphate:tRNA dimethylallyltransferase</fullName>
        <shortName evidence="10">DMAPP:tRNA dimethylallyltransferase</shortName>
        <shortName evidence="10">DMATase</shortName>
    </alternativeName>
    <alternativeName>
        <fullName evidence="10">Isopentenyl-diphosphate:tRNA isopentenyltransferase</fullName>
        <shortName evidence="10">IPP transferase</shortName>
        <shortName evidence="10">IPPT</shortName>
        <shortName evidence="10">IPTase</shortName>
    </alternativeName>
</protein>
<dbReference type="NCBIfam" id="TIGR00174">
    <property type="entry name" value="miaA"/>
    <property type="match status" value="1"/>
</dbReference>
<comment type="subunit">
    <text evidence="10">Monomer.</text>
</comment>
<keyword evidence="7 10" id="KW-0067">ATP-binding</keyword>
<dbReference type="InterPro" id="IPR039657">
    <property type="entry name" value="Dimethylallyltransferase"/>
</dbReference>
<evidence type="ECO:0000256" key="11">
    <source>
        <dbReference type="RuleBase" id="RU003783"/>
    </source>
</evidence>
<evidence type="ECO:0000256" key="6">
    <source>
        <dbReference type="ARBA" id="ARBA00022741"/>
    </source>
</evidence>
<feature type="site" description="Interaction with substrate tRNA" evidence="10">
    <location>
        <position position="119"/>
    </location>
</feature>
<evidence type="ECO:0000256" key="5">
    <source>
        <dbReference type="ARBA" id="ARBA00022694"/>
    </source>
</evidence>
<feature type="binding site" evidence="10">
    <location>
        <begin position="12"/>
        <end position="19"/>
    </location>
    <ligand>
        <name>ATP</name>
        <dbReference type="ChEBI" id="CHEBI:30616"/>
    </ligand>
</feature>
<comment type="function">
    <text evidence="2 10 12">Catalyzes the transfer of a dimethylallyl group onto the adenine at position 37 in tRNAs that read codons beginning with uridine, leading to the formation of N6-(dimethylallyl)adenosine (i(6)A).</text>
</comment>
<dbReference type="PANTHER" id="PTHR11088:SF60">
    <property type="entry name" value="TRNA DIMETHYLALLYLTRANSFERASE"/>
    <property type="match status" value="1"/>
</dbReference>
<evidence type="ECO:0000256" key="3">
    <source>
        <dbReference type="ARBA" id="ARBA00005842"/>
    </source>
</evidence>
<organism evidence="14 15">
    <name type="scientific">Candidatus Giovannonibacteria bacterium RIFCSPLOWO2_12_FULL_44_15</name>
    <dbReference type="NCBI Taxonomy" id="1798364"/>
    <lineage>
        <taxon>Bacteria</taxon>
        <taxon>Candidatus Giovannoniibacteriota</taxon>
    </lineage>
</organism>
<comment type="caution">
    <text evidence="10">Lacks conserved residue(s) required for the propagation of feature annotation.</text>
</comment>
<keyword evidence="6 10" id="KW-0547">Nucleotide-binding</keyword>
<evidence type="ECO:0000256" key="10">
    <source>
        <dbReference type="HAMAP-Rule" id="MF_00185"/>
    </source>
</evidence>
<gene>
    <name evidence="10" type="primary">miaA</name>
    <name evidence="14" type="ORF">A3G54_00075</name>
</gene>
<dbReference type="STRING" id="1798364.A3G54_00075"/>
<evidence type="ECO:0000256" key="2">
    <source>
        <dbReference type="ARBA" id="ARBA00003213"/>
    </source>
</evidence>
<dbReference type="Gene3D" id="1.10.20.140">
    <property type="match status" value="1"/>
</dbReference>
<dbReference type="InterPro" id="IPR018022">
    <property type="entry name" value="IPT"/>
</dbReference>
<dbReference type="GO" id="GO:0052381">
    <property type="term" value="F:tRNA dimethylallyltransferase activity"/>
    <property type="evidence" value="ECO:0007669"/>
    <property type="project" value="UniProtKB-UniRule"/>
</dbReference>
<evidence type="ECO:0000256" key="8">
    <source>
        <dbReference type="ARBA" id="ARBA00022842"/>
    </source>
</evidence>
<dbReference type="EMBL" id="MFIQ01000020">
    <property type="protein sequence ID" value="OGF93372.1"/>
    <property type="molecule type" value="Genomic_DNA"/>
</dbReference>
<evidence type="ECO:0000256" key="12">
    <source>
        <dbReference type="RuleBase" id="RU003784"/>
    </source>
</evidence>
<name>A0A1F5XZV3_9BACT</name>
<dbReference type="PANTHER" id="PTHR11088">
    <property type="entry name" value="TRNA DIMETHYLALLYLTRANSFERASE"/>
    <property type="match status" value="1"/>
</dbReference>
<comment type="cofactor">
    <cofactor evidence="1 10">
        <name>Mg(2+)</name>
        <dbReference type="ChEBI" id="CHEBI:18420"/>
    </cofactor>
</comment>
<dbReference type="InterPro" id="IPR027417">
    <property type="entry name" value="P-loop_NTPase"/>
</dbReference>
<evidence type="ECO:0000313" key="14">
    <source>
        <dbReference type="EMBL" id="OGF93372.1"/>
    </source>
</evidence>
<dbReference type="Pfam" id="PF01715">
    <property type="entry name" value="IPPT"/>
    <property type="match status" value="1"/>
</dbReference>
<keyword evidence="4 10" id="KW-0808">Transferase</keyword>
<proteinExistence type="inferred from homology"/>
<dbReference type="GO" id="GO:0005524">
    <property type="term" value="F:ATP binding"/>
    <property type="evidence" value="ECO:0007669"/>
    <property type="project" value="UniProtKB-UniRule"/>
</dbReference>
<dbReference type="AlphaFoldDB" id="A0A1F5XZV3"/>
<comment type="similarity">
    <text evidence="3 10 13">Belongs to the IPP transferase family.</text>
</comment>
<feature type="region of interest" description="Interaction with substrate tRNA" evidence="10">
    <location>
        <begin position="37"/>
        <end position="40"/>
    </location>
</feature>
<dbReference type="GO" id="GO:0006400">
    <property type="term" value="P:tRNA modification"/>
    <property type="evidence" value="ECO:0007669"/>
    <property type="project" value="TreeGrafter"/>
</dbReference>
<evidence type="ECO:0000256" key="1">
    <source>
        <dbReference type="ARBA" id="ARBA00001946"/>
    </source>
</evidence>
<evidence type="ECO:0000256" key="13">
    <source>
        <dbReference type="RuleBase" id="RU003785"/>
    </source>
</evidence>
<dbReference type="SUPFAM" id="SSF52540">
    <property type="entry name" value="P-loop containing nucleoside triphosphate hydrolases"/>
    <property type="match status" value="2"/>
</dbReference>
<evidence type="ECO:0000256" key="4">
    <source>
        <dbReference type="ARBA" id="ARBA00022679"/>
    </source>
</evidence>
<evidence type="ECO:0000313" key="15">
    <source>
        <dbReference type="Proteomes" id="UP000178894"/>
    </source>
</evidence>
<sequence length="275" mass="31511">MRNRKQLIVILGPTASGKSEYAIKLAKKLHGEIISADSRQVYRGLDIGTAKINGQLCTDIANPKTAFSVAEWKKCADNAIASIFEGGKIPILAGGSAFYIRAIADGIVIPEVPPNPKLRKKLEKQPLASLLKILTKKDPGRAKTVDRKNKRRVVRALEIIEALGKVPKFKMERKYDTRFIGIKRTPKELKGRIDRRIREMLKKGLIREVQELRRSGISGKRFSELGFEYKYPALYLQKKITREEMIAKINKETVAYARRQMLWWKNDKRIKWLKK</sequence>
<accession>A0A1F5XZV3</accession>
<dbReference type="EC" id="2.5.1.75" evidence="10"/>
<keyword evidence="8 10" id="KW-0460">Magnesium</keyword>